<organism evidence="6 7">
    <name type="scientific">Dendrobium chrysotoxum</name>
    <name type="common">Orchid</name>
    <dbReference type="NCBI Taxonomy" id="161865"/>
    <lineage>
        <taxon>Eukaryota</taxon>
        <taxon>Viridiplantae</taxon>
        <taxon>Streptophyta</taxon>
        <taxon>Embryophyta</taxon>
        <taxon>Tracheophyta</taxon>
        <taxon>Spermatophyta</taxon>
        <taxon>Magnoliopsida</taxon>
        <taxon>Liliopsida</taxon>
        <taxon>Asparagales</taxon>
        <taxon>Orchidaceae</taxon>
        <taxon>Epidendroideae</taxon>
        <taxon>Malaxideae</taxon>
        <taxon>Dendrobiinae</taxon>
        <taxon>Dendrobium</taxon>
    </lineage>
</organism>
<dbReference type="GO" id="GO:0007032">
    <property type="term" value="P:endosome organization"/>
    <property type="evidence" value="ECO:0007669"/>
    <property type="project" value="TreeGrafter"/>
</dbReference>
<evidence type="ECO:0000256" key="2">
    <source>
        <dbReference type="ARBA" id="ARBA00022771"/>
    </source>
</evidence>
<dbReference type="GO" id="GO:0030897">
    <property type="term" value="C:HOPS complex"/>
    <property type="evidence" value="ECO:0007669"/>
    <property type="project" value="TreeGrafter"/>
</dbReference>
<name>A0AAV7FP92_DENCH</name>
<dbReference type="GO" id="GO:0005768">
    <property type="term" value="C:endosome"/>
    <property type="evidence" value="ECO:0007669"/>
    <property type="project" value="TreeGrafter"/>
</dbReference>
<keyword evidence="7" id="KW-1185">Reference proteome</keyword>
<proteinExistence type="predicted"/>
<dbReference type="AlphaFoldDB" id="A0AAV7FP92"/>
<dbReference type="GO" id="GO:0048284">
    <property type="term" value="P:organelle fusion"/>
    <property type="evidence" value="ECO:0007669"/>
    <property type="project" value="TreeGrafter"/>
</dbReference>
<dbReference type="GO" id="GO:0006904">
    <property type="term" value="P:vesicle docking involved in exocytosis"/>
    <property type="evidence" value="ECO:0007669"/>
    <property type="project" value="TreeGrafter"/>
</dbReference>
<evidence type="ECO:0000313" key="7">
    <source>
        <dbReference type="Proteomes" id="UP000775213"/>
    </source>
</evidence>
<keyword evidence="3" id="KW-0862">Zinc</keyword>
<evidence type="ECO:0000256" key="3">
    <source>
        <dbReference type="ARBA" id="ARBA00022833"/>
    </source>
</evidence>
<keyword evidence="1" id="KW-0479">Metal-binding</keyword>
<keyword evidence="4" id="KW-0175">Coiled coil</keyword>
<dbReference type="Proteomes" id="UP000775213">
    <property type="component" value="Unassembled WGS sequence"/>
</dbReference>
<dbReference type="PANTHER" id="PTHR23323">
    <property type="entry name" value="VACUOLAR PROTEIN SORTING-ASSOCIATED PROTEIN"/>
    <property type="match status" value="1"/>
</dbReference>
<evidence type="ECO:0000256" key="5">
    <source>
        <dbReference type="SAM" id="MobiDB-lite"/>
    </source>
</evidence>
<protein>
    <submittedName>
        <fullName evidence="6">Uncharacterized protein</fullName>
    </submittedName>
</protein>
<evidence type="ECO:0000313" key="6">
    <source>
        <dbReference type="EMBL" id="KAH0445458.1"/>
    </source>
</evidence>
<dbReference type="GO" id="GO:0030674">
    <property type="term" value="F:protein-macromolecule adaptor activity"/>
    <property type="evidence" value="ECO:0007669"/>
    <property type="project" value="TreeGrafter"/>
</dbReference>
<dbReference type="EMBL" id="JAGFBR010000364">
    <property type="protein sequence ID" value="KAH0445458.1"/>
    <property type="molecule type" value="Genomic_DNA"/>
</dbReference>
<comment type="caution">
    <text evidence="6">The sequence shown here is derived from an EMBL/GenBank/DDBJ whole genome shotgun (WGS) entry which is preliminary data.</text>
</comment>
<dbReference type="GO" id="GO:0007033">
    <property type="term" value="P:vacuole organization"/>
    <property type="evidence" value="ECO:0007669"/>
    <property type="project" value="TreeGrafter"/>
</dbReference>
<evidence type="ECO:0000256" key="1">
    <source>
        <dbReference type="ARBA" id="ARBA00022723"/>
    </source>
</evidence>
<feature type="region of interest" description="Disordered" evidence="5">
    <location>
        <begin position="179"/>
        <end position="202"/>
    </location>
</feature>
<feature type="coiled-coil region" evidence="4">
    <location>
        <begin position="30"/>
        <end position="64"/>
    </location>
</feature>
<reference evidence="6 7" key="1">
    <citation type="journal article" date="2021" name="Hortic Res">
        <title>Chromosome-scale assembly of the Dendrobium chrysotoxum genome enhances the understanding of orchid evolution.</title>
        <authorList>
            <person name="Zhang Y."/>
            <person name="Zhang G.Q."/>
            <person name="Zhang D."/>
            <person name="Liu X.D."/>
            <person name="Xu X.Y."/>
            <person name="Sun W.H."/>
            <person name="Yu X."/>
            <person name="Zhu X."/>
            <person name="Wang Z.W."/>
            <person name="Zhao X."/>
            <person name="Zhong W.Y."/>
            <person name="Chen H."/>
            <person name="Yin W.L."/>
            <person name="Huang T."/>
            <person name="Niu S.C."/>
            <person name="Liu Z.J."/>
        </authorList>
    </citation>
    <scope>NUCLEOTIDE SEQUENCE [LARGE SCALE GENOMIC DNA]</scope>
    <source>
        <strain evidence="6">Lindl</strain>
    </source>
</reference>
<keyword evidence="2" id="KW-0863">Zinc-finger</keyword>
<gene>
    <name evidence="6" type="ORF">IEQ34_025453</name>
</gene>
<dbReference type="PANTHER" id="PTHR23323:SF26">
    <property type="entry name" value="VACUOLAR PROTEIN SORTING-ASSOCIATED PROTEIN 18 HOMOLOG"/>
    <property type="match status" value="1"/>
</dbReference>
<accession>A0AAV7FP92</accession>
<sequence>MAFLARAPDLLSIEDILPFFPDFTVIDSFKDDICNALENYAQKIDTLKSEMDAATQSAESIRADTQKLANRFVSVEAEEKCGGLIPSLPPSYAAAVASSMNSTANAALLAAQKAATGSMGTVTNGVNLLGLDKLRELILPDAIVGAISASVSVGVASGRKALAPLDPFADPTASLRAKPAGLGENLNGKNDFEEEEDGNINHSGQKAHLNIARRGKKLEEEQRIAELREELDGLVASACILCDGSVQAINRPFVTDAQEIEEWEL</sequence>
<dbReference type="GO" id="GO:0008270">
    <property type="term" value="F:zinc ion binding"/>
    <property type="evidence" value="ECO:0007669"/>
    <property type="project" value="UniProtKB-KW"/>
</dbReference>
<evidence type="ECO:0000256" key="4">
    <source>
        <dbReference type="SAM" id="Coils"/>
    </source>
</evidence>